<dbReference type="InterPro" id="IPR000917">
    <property type="entry name" value="Sulfatase_N"/>
</dbReference>
<dbReference type="PANTHER" id="PTHR42693">
    <property type="entry name" value="ARYLSULFATASE FAMILY MEMBER"/>
    <property type="match status" value="1"/>
</dbReference>
<protein>
    <submittedName>
        <fullName evidence="6">Arylsulfatase</fullName>
    </submittedName>
</protein>
<keyword evidence="4" id="KW-0106">Calcium</keyword>
<keyword evidence="3" id="KW-0378">Hydrolase</keyword>
<proteinExistence type="inferred from homology"/>
<dbReference type="Proteomes" id="UP000248597">
    <property type="component" value="Unassembled WGS sequence"/>
</dbReference>
<accession>A0A2W5L2R0</accession>
<dbReference type="GO" id="GO:0046872">
    <property type="term" value="F:metal ion binding"/>
    <property type="evidence" value="ECO:0007669"/>
    <property type="project" value="UniProtKB-KW"/>
</dbReference>
<comment type="caution">
    <text evidence="6">The sequence shown here is derived from an EMBL/GenBank/DDBJ whole genome shotgun (WGS) entry which is preliminary data.</text>
</comment>
<evidence type="ECO:0000256" key="2">
    <source>
        <dbReference type="ARBA" id="ARBA00022723"/>
    </source>
</evidence>
<reference evidence="6 7" key="1">
    <citation type="submission" date="2017-08" db="EMBL/GenBank/DDBJ databases">
        <title>Infants hospitalized years apart are colonized by the same room-sourced microbial strains.</title>
        <authorList>
            <person name="Brooks B."/>
            <person name="Olm M.R."/>
            <person name="Firek B.A."/>
            <person name="Baker R."/>
            <person name="Thomas B.C."/>
            <person name="Morowitz M.J."/>
            <person name="Banfield J.F."/>
        </authorList>
    </citation>
    <scope>NUCLEOTIDE SEQUENCE [LARGE SCALE GENOMIC DNA]</scope>
    <source>
        <strain evidence="6">S2_005_003_R2_47</strain>
    </source>
</reference>
<dbReference type="AlphaFoldDB" id="A0A2W5L2R0"/>
<dbReference type="Gene3D" id="3.30.1120.10">
    <property type="match status" value="1"/>
</dbReference>
<organism evidence="6 7">
    <name type="scientific">Sphingopyxis macrogoltabida</name>
    <name type="common">Sphingomonas macrogoltabidus</name>
    <dbReference type="NCBI Taxonomy" id="33050"/>
    <lineage>
        <taxon>Bacteria</taxon>
        <taxon>Pseudomonadati</taxon>
        <taxon>Pseudomonadota</taxon>
        <taxon>Alphaproteobacteria</taxon>
        <taxon>Sphingomonadales</taxon>
        <taxon>Sphingomonadaceae</taxon>
        <taxon>Sphingopyxis</taxon>
    </lineage>
</organism>
<dbReference type="GO" id="GO:0004065">
    <property type="term" value="F:arylsulfatase activity"/>
    <property type="evidence" value="ECO:0007669"/>
    <property type="project" value="TreeGrafter"/>
</dbReference>
<evidence type="ECO:0000313" key="7">
    <source>
        <dbReference type="Proteomes" id="UP000248597"/>
    </source>
</evidence>
<dbReference type="PROSITE" id="PS00149">
    <property type="entry name" value="SULFATASE_2"/>
    <property type="match status" value="1"/>
</dbReference>
<dbReference type="Gene3D" id="3.40.720.10">
    <property type="entry name" value="Alkaline Phosphatase, subunit A"/>
    <property type="match status" value="1"/>
</dbReference>
<evidence type="ECO:0000259" key="5">
    <source>
        <dbReference type="Pfam" id="PF00884"/>
    </source>
</evidence>
<sequence length="522" mass="56791">MSTPNLDRLALSGVRFNQFYAAPACSPTRAMLLTGVDNHRVGLGSMVERMPREFANCPGYEGRLNVRAATIAERLGEGGYRTILSGKWHLGTDAGDAPVHRGFESSFALLGGAHNHYGLDQTGPWLAQNIASKYRLGADLVQFPEGEYSSDLFTDRLISFLGEDRSRPFFAYLPLTAPHWPLQAPAEAVAKYRGRYDAGPAALAEQRVARMKALGILPANLSYSLAPLQAKWAALSSEERARQTRAMEIYAAMVEEMDRDIGHVLDTLRADGRLDNTVVIFLSDNGAAGEAQNIPPRAKLDAKGAPELPLDLSLANMGNPNSFASYGPLWAQAGSWPFRETKSHTTEGGIRVAAFMAGPGVPQGKWIGAPLHVTDIAPTLLQLAQIPERRKVAGIKRLAIEGRAIQPHWRAGAEPPERALFWELFGDRAVRVGNWKATYLMKSTPGDVAGGQWQLFDLATDPGEQTDVAAAHPKVLNALAGRWDAYAASRGVRIWPVAKPATVDLRREKVDDFRCGGDPRAS</sequence>
<dbReference type="SUPFAM" id="SSF53649">
    <property type="entry name" value="Alkaline phosphatase-like"/>
    <property type="match status" value="1"/>
</dbReference>
<feature type="domain" description="Sulfatase N-terminal" evidence="5">
    <location>
        <begin position="3"/>
        <end position="386"/>
    </location>
</feature>
<evidence type="ECO:0000256" key="4">
    <source>
        <dbReference type="ARBA" id="ARBA00022837"/>
    </source>
</evidence>
<dbReference type="InterPro" id="IPR024607">
    <property type="entry name" value="Sulfatase_CS"/>
</dbReference>
<dbReference type="CDD" id="cd16025">
    <property type="entry name" value="PAS_like"/>
    <property type="match status" value="1"/>
</dbReference>
<dbReference type="PANTHER" id="PTHR42693:SF33">
    <property type="entry name" value="ARYLSULFATASE"/>
    <property type="match status" value="1"/>
</dbReference>
<dbReference type="EMBL" id="QFPJ01000013">
    <property type="protein sequence ID" value="PZQ22629.1"/>
    <property type="molecule type" value="Genomic_DNA"/>
</dbReference>
<keyword evidence="2" id="KW-0479">Metal-binding</keyword>
<dbReference type="Pfam" id="PF00884">
    <property type="entry name" value="Sulfatase"/>
    <property type="match status" value="1"/>
</dbReference>
<evidence type="ECO:0000256" key="1">
    <source>
        <dbReference type="ARBA" id="ARBA00008779"/>
    </source>
</evidence>
<name>A0A2W5L2R0_SPHMC</name>
<evidence type="ECO:0000313" key="6">
    <source>
        <dbReference type="EMBL" id="PZQ22629.1"/>
    </source>
</evidence>
<dbReference type="InterPro" id="IPR017850">
    <property type="entry name" value="Alkaline_phosphatase_core_sf"/>
</dbReference>
<evidence type="ECO:0000256" key="3">
    <source>
        <dbReference type="ARBA" id="ARBA00022801"/>
    </source>
</evidence>
<comment type="similarity">
    <text evidence="1">Belongs to the sulfatase family.</text>
</comment>
<gene>
    <name evidence="6" type="ORF">DI569_07845</name>
</gene>
<dbReference type="InterPro" id="IPR050738">
    <property type="entry name" value="Sulfatase"/>
</dbReference>